<evidence type="ECO:0000256" key="6">
    <source>
        <dbReference type="ARBA" id="ARBA00023065"/>
    </source>
</evidence>
<dbReference type="NCBIfam" id="TIGR01146">
    <property type="entry name" value="ATPsyn_F1gamma"/>
    <property type="match status" value="1"/>
</dbReference>
<dbReference type="RefSeq" id="WP_106059187.1">
    <property type="nucleotide sequence ID" value="NZ_PVXQ01000009.1"/>
</dbReference>
<keyword evidence="5 10" id="KW-0375">Hydrogen ion transport</keyword>
<keyword evidence="6 10" id="KW-0406">Ion transport</keyword>
<name>A0A2T0BH45_9CLOT</name>
<comment type="subcellular location">
    <subcellularLocation>
        <location evidence="10">Cell membrane</location>
        <topology evidence="10">Peripheral membrane protein</topology>
    </subcellularLocation>
    <subcellularLocation>
        <location evidence="2">Membrane</location>
        <topology evidence="2">Peripheral membrane protein</topology>
    </subcellularLocation>
</comment>
<dbReference type="PRINTS" id="PR00126">
    <property type="entry name" value="ATPASEGAMMA"/>
</dbReference>
<keyword evidence="12" id="KW-1185">Reference proteome</keyword>
<dbReference type="AlphaFoldDB" id="A0A2T0BH45"/>
<evidence type="ECO:0000256" key="2">
    <source>
        <dbReference type="ARBA" id="ARBA00004170"/>
    </source>
</evidence>
<evidence type="ECO:0000256" key="1">
    <source>
        <dbReference type="ARBA" id="ARBA00003456"/>
    </source>
</evidence>
<comment type="function">
    <text evidence="1 10">Produces ATP from ADP in the presence of a proton gradient across the membrane. The gamma chain is believed to be important in regulating ATPase activity and the flow of protons through the CF(0) complex.</text>
</comment>
<dbReference type="EMBL" id="PVXQ01000009">
    <property type="protein sequence ID" value="PRR83147.1"/>
    <property type="molecule type" value="Genomic_DNA"/>
</dbReference>
<organism evidence="11 12">
    <name type="scientific">Clostridium vincentii</name>
    <dbReference type="NCBI Taxonomy" id="52704"/>
    <lineage>
        <taxon>Bacteria</taxon>
        <taxon>Bacillati</taxon>
        <taxon>Bacillota</taxon>
        <taxon>Clostridia</taxon>
        <taxon>Eubacteriales</taxon>
        <taxon>Clostridiaceae</taxon>
        <taxon>Clostridium</taxon>
    </lineage>
</organism>
<dbReference type="Proteomes" id="UP000239471">
    <property type="component" value="Unassembled WGS sequence"/>
</dbReference>
<proteinExistence type="inferred from homology"/>
<evidence type="ECO:0000313" key="12">
    <source>
        <dbReference type="Proteomes" id="UP000239471"/>
    </source>
</evidence>
<keyword evidence="10" id="KW-1003">Cell membrane</keyword>
<dbReference type="Gene3D" id="1.10.287.80">
    <property type="entry name" value="ATP synthase, gamma subunit, helix hairpin domain"/>
    <property type="match status" value="1"/>
</dbReference>
<comment type="subunit">
    <text evidence="10">F-type ATPases have 2 components, CF(1) - the catalytic core - and CF(0) - the membrane proton channel. CF(1) has five subunits: alpha(3), beta(3), gamma(1), delta(1), epsilon(1). CF(0) has three main subunits: a, b and c.</text>
</comment>
<evidence type="ECO:0000256" key="9">
    <source>
        <dbReference type="ARBA" id="ARBA00023310"/>
    </source>
</evidence>
<keyword evidence="9 10" id="KW-0066">ATP synthesis</keyword>
<evidence type="ECO:0000256" key="7">
    <source>
        <dbReference type="ARBA" id="ARBA00023136"/>
    </source>
</evidence>
<dbReference type="GO" id="GO:0005524">
    <property type="term" value="F:ATP binding"/>
    <property type="evidence" value="ECO:0007669"/>
    <property type="project" value="UniProtKB-UniRule"/>
</dbReference>
<dbReference type="InterPro" id="IPR000131">
    <property type="entry name" value="ATP_synth_F1_gsu"/>
</dbReference>
<dbReference type="InterPro" id="IPR023632">
    <property type="entry name" value="ATP_synth_F1_gsu_CS"/>
</dbReference>
<dbReference type="HAMAP" id="MF_00815">
    <property type="entry name" value="ATP_synth_gamma_bact"/>
    <property type="match status" value="1"/>
</dbReference>
<keyword evidence="4 10" id="KW-0813">Transport</keyword>
<evidence type="ECO:0000256" key="5">
    <source>
        <dbReference type="ARBA" id="ARBA00022781"/>
    </source>
</evidence>
<dbReference type="Pfam" id="PF00231">
    <property type="entry name" value="ATP-synt"/>
    <property type="match status" value="1"/>
</dbReference>
<dbReference type="PROSITE" id="PS00153">
    <property type="entry name" value="ATPASE_GAMMA"/>
    <property type="match status" value="1"/>
</dbReference>
<comment type="caution">
    <text evidence="11">The sequence shown here is derived from an EMBL/GenBank/DDBJ whole genome shotgun (WGS) entry which is preliminary data.</text>
</comment>
<dbReference type="GO" id="GO:0005886">
    <property type="term" value="C:plasma membrane"/>
    <property type="evidence" value="ECO:0007669"/>
    <property type="project" value="UniProtKB-SubCell"/>
</dbReference>
<protein>
    <recommendedName>
        <fullName evidence="10">ATP synthase gamma chain</fullName>
    </recommendedName>
    <alternativeName>
        <fullName evidence="10">ATP synthase F1 sector gamma subunit</fullName>
    </alternativeName>
    <alternativeName>
        <fullName evidence="10">F-ATPase gamma subunit</fullName>
    </alternativeName>
</protein>
<dbReference type="InterPro" id="IPR035968">
    <property type="entry name" value="ATP_synth_F1_ATPase_gsu"/>
</dbReference>
<comment type="similarity">
    <text evidence="3 10">Belongs to the ATPase gamma chain family.</text>
</comment>
<dbReference type="OrthoDB" id="9812769at2"/>
<sequence length="280" mass="30905">MGAGGLVDIKRRMKSVKSTRKITSAMALVSTSKLRKCRKELVGNEEYLIVAENTIKSLASAESDSESPYFKKNDSTKKLYIVITSDSGLCAGYNNNVVAYLQQLIGEHKNDASVITVGSKGVSYVRRAGLETVEEYVDISDSPTIKEVKTIIAKALSLYSQKMVSEVHIVYTKFVSPIKQDVKDELLLPIDKLEETVREQIFEPNFETVLANSLEIYLKGKLRSIILSSKCSEQSSRMTAMNGATSNADDIISELSLRYNRIRQASITEEISEIVGGANA</sequence>
<dbReference type="Gene3D" id="3.40.1380.10">
    <property type="match status" value="1"/>
</dbReference>
<dbReference type="GO" id="GO:0042777">
    <property type="term" value="P:proton motive force-driven plasma membrane ATP synthesis"/>
    <property type="evidence" value="ECO:0007669"/>
    <property type="project" value="UniProtKB-UniRule"/>
</dbReference>
<evidence type="ECO:0000256" key="10">
    <source>
        <dbReference type="HAMAP-Rule" id="MF_00815"/>
    </source>
</evidence>
<dbReference type="CDD" id="cd12151">
    <property type="entry name" value="F1-ATPase_gamma"/>
    <property type="match status" value="1"/>
</dbReference>
<dbReference type="SUPFAM" id="SSF52943">
    <property type="entry name" value="ATP synthase (F1-ATPase), gamma subunit"/>
    <property type="match status" value="1"/>
</dbReference>
<evidence type="ECO:0000256" key="3">
    <source>
        <dbReference type="ARBA" id="ARBA00007681"/>
    </source>
</evidence>
<dbReference type="GO" id="GO:0045259">
    <property type="term" value="C:proton-transporting ATP synthase complex"/>
    <property type="evidence" value="ECO:0007669"/>
    <property type="project" value="UniProtKB-KW"/>
</dbReference>
<dbReference type="GO" id="GO:0046933">
    <property type="term" value="F:proton-transporting ATP synthase activity, rotational mechanism"/>
    <property type="evidence" value="ECO:0007669"/>
    <property type="project" value="UniProtKB-UniRule"/>
</dbReference>
<reference evidence="11 12" key="1">
    <citation type="submission" date="2018-03" db="EMBL/GenBank/DDBJ databases">
        <title>Genome sequence of Clostridium vincentii DSM 10228.</title>
        <authorList>
            <person name="Poehlein A."/>
            <person name="Daniel R."/>
        </authorList>
    </citation>
    <scope>NUCLEOTIDE SEQUENCE [LARGE SCALE GENOMIC DNA]</scope>
    <source>
        <strain evidence="11 12">DSM 10228</strain>
    </source>
</reference>
<keyword evidence="8 10" id="KW-0139">CF(1)</keyword>
<gene>
    <name evidence="10 11" type="primary">atpG</name>
    <name evidence="11" type="ORF">CLVI_11890</name>
</gene>
<keyword evidence="7 10" id="KW-0472">Membrane</keyword>
<dbReference type="PANTHER" id="PTHR11693:SF22">
    <property type="entry name" value="ATP SYNTHASE SUBUNIT GAMMA, MITOCHONDRIAL"/>
    <property type="match status" value="1"/>
</dbReference>
<accession>A0A2T0BH45</accession>
<dbReference type="PANTHER" id="PTHR11693">
    <property type="entry name" value="ATP SYNTHASE GAMMA CHAIN"/>
    <property type="match status" value="1"/>
</dbReference>
<evidence type="ECO:0000256" key="4">
    <source>
        <dbReference type="ARBA" id="ARBA00022448"/>
    </source>
</evidence>
<evidence type="ECO:0000313" key="11">
    <source>
        <dbReference type="EMBL" id="PRR83147.1"/>
    </source>
</evidence>
<evidence type="ECO:0000256" key="8">
    <source>
        <dbReference type="ARBA" id="ARBA00023196"/>
    </source>
</evidence>